<feature type="domain" description="DUF4132" evidence="1">
    <location>
        <begin position="26"/>
        <end position="203"/>
    </location>
</feature>
<dbReference type="OrthoDB" id="4518949at2"/>
<dbReference type="EMBL" id="FRCS01000008">
    <property type="protein sequence ID" value="SHN42722.1"/>
    <property type="molecule type" value="Genomic_DNA"/>
</dbReference>
<dbReference type="AlphaFoldDB" id="A0A1M7R983"/>
<accession>A0A1M7R983</accession>
<protein>
    <recommendedName>
        <fullName evidence="1">DUF4132 domain-containing protein</fullName>
    </recommendedName>
</protein>
<dbReference type="STRING" id="134849.SAMN05443668_108329"/>
<dbReference type="InterPro" id="IPR025406">
    <property type="entry name" value="DUF4132"/>
</dbReference>
<dbReference type="Proteomes" id="UP000184440">
    <property type="component" value="Unassembled WGS sequence"/>
</dbReference>
<sequence>MAWLAVAGGYEVTLDGENLVCRNAAGKTLRSVPKAVREDPVVVGLKQLTEWLTRHEAQCRADVERWMVRSLQVPATLLAEVWADEAWASAARNLVVTTPDGEQVGFLRDASEKGIGIVDLDGETVRLDADQILFPHPVLLEDIDDLREFAADLELSQAIDQLFREVWVRPADLDAAATRVTRYSGGRYDQLRHLTARASQLGFRVRGGFAVCRVFENGQVVEARSWVGSDDPYYSTETGDLFFTRSDGVALPLREVGPVAWSEGNRMAAGLYAGRVVEKEDAA</sequence>
<evidence type="ECO:0000259" key="1">
    <source>
        <dbReference type="Pfam" id="PF13569"/>
    </source>
</evidence>
<gene>
    <name evidence="2" type="ORF">SAMN05443668_108329</name>
</gene>
<organism evidence="2 3">
    <name type="scientific">Cryptosporangium aurantiacum</name>
    <dbReference type="NCBI Taxonomy" id="134849"/>
    <lineage>
        <taxon>Bacteria</taxon>
        <taxon>Bacillati</taxon>
        <taxon>Actinomycetota</taxon>
        <taxon>Actinomycetes</taxon>
        <taxon>Cryptosporangiales</taxon>
        <taxon>Cryptosporangiaceae</taxon>
        <taxon>Cryptosporangium</taxon>
    </lineage>
</organism>
<keyword evidence="3" id="KW-1185">Reference proteome</keyword>
<reference evidence="2 3" key="1">
    <citation type="submission" date="2016-11" db="EMBL/GenBank/DDBJ databases">
        <authorList>
            <person name="Jaros S."/>
            <person name="Januszkiewicz K."/>
            <person name="Wedrychowicz H."/>
        </authorList>
    </citation>
    <scope>NUCLEOTIDE SEQUENCE [LARGE SCALE GENOMIC DNA]</scope>
    <source>
        <strain evidence="2 3">DSM 46144</strain>
    </source>
</reference>
<name>A0A1M7R983_9ACTN</name>
<evidence type="ECO:0000313" key="3">
    <source>
        <dbReference type="Proteomes" id="UP000184440"/>
    </source>
</evidence>
<proteinExistence type="predicted"/>
<dbReference type="RefSeq" id="WP_073260553.1">
    <property type="nucleotide sequence ID" value="NZ_FRCS01000008.1"/>
</dbReference>
<evidence type="ECO:0000313" key="2">
    <source>
        <dbReference type="EMBL" id="SHN42722.1"/>
    </source>
</evidence>
<dbReference type="Pfam" id="PF13569">
    <property type="entry name" value="DUF4132"/>
    <property type="match status" value="1"/>
</dbReference>